<dbReference type="AlphaFoldDB" id="Q4S7H4"/>
<dbReference type="KEGG" id="tng:GSTEN00022782G001"/>
<dbReference type="Pfam" id="PF01699">
    <property type="entry name" value="Na_Ca_ex"/>
    <property type="match status" value="1"/>
</dbReference>
<feature type="transmembrane region" description="Helical" evidence="7">
    <location>
        <begin position="194"/>
        <end position="212"/>
    </location>
</feature>
<dbReference type="PANTHER" id="PTHR31503:SF10">
    <property type="entry name" value="VNX1 PROTEIN"/>
    <property type="match status" value="1"/>
</dbReference>
<evidence type="ECO:0000256" key="5">
    <source>
        <dbReference type="ARBA" id="ARBA00023065"/>
    </source>
</evidence>
<dbReference type="EMBL" id="CAAE01014715">
    <property type="protein sequence ID" value="CAG03408.1"/>
    <property type="molecule type" value="Genomic_DNA"/>
</dbReference>
<comment type="subcellular location">
    <subcellularLocation>
        <location evidence="1">Endomembrane system</location>
        <topology evidence="1">Multi-pass membrane protein</topology>
    </subcellularLocation>
</comment>
<dbReference type="GO" id="GO:0006874">
    <property type="term" value="P:intracellular calcium ion homeostasis"/>
    <property type="evidence" value="ECO:0007669"/>
    <property type="project" value="TreeGrafter"/>
</dbReference>
<dbReference type="GO" id="GO:0015369">
    <property type="term" value="F:calcium:proton antiporter activity"/>
    <property type="evidence" value="ECO:0007669"/>
    <property type="project" value="TreeGrafter"/>
</dbReference>
<keyword evidence="2" id="KW-0813">Transport</keyword>
<dbReference type="OrthoDB" id="16982at2759"/>
<dbReference type="PANTHER" id="PTHR31503">
    <property type="entry name" value="VACUOLAR CALCIUM ION TRANSPORTER"/>
    <property type="match status" value="1"/>
</dbReference>
<protein>
    <submittedName>
        <fullName evidence="9">(spotted green pufferfish) hypothetical protein</fullName>
    </submittedName>
</protein>
<dbReference type="GO" id="GO:0016020">
    <property type="term" value="C:membrane"/>
    <property type="evidence" value="ECO:0007669"/>
    <property type="project" value="InterPro"/>
</dbReference>
<feature type="transmembrane region" description="Helical" evidence="7">
    <location>
        <begin position="17"/>
        <end position="34"/>
    </location>
</feature>
<evidence type="ECO:0000256" key="6">
    <source>
        <dbReference type="ARBA" id="ARBA00023136"/>
    </source>
</evidence>
<dbReference type="GO" id="GO:0012505">
    <property type="term" value="C:endomembrane system"/>
    <property type="evidence" value="ECO:0007669"/>
    <property type="project" value="UniProtKB-SubCell"/>
</dbReference>
<keyword evidence="6 7" id="KW-0472">Membrane</keyword>
<comment type="caution">
    <text evidence="9">The sequence shown here is derived from an EMBL/GenBank/DDBJ whole genome shotgun (WGS) entry which is preliminary data.</text>
</comment>
<feature type="transmembrane region" description="Helical" evidence="7">
    <location>
        <begin position="41"/>
        <end position="63"/>
    </location>
</feature>
<evidence type="ECO:0000259" key="8">
    <source>
        <dbReference type="Pfam" id="PF01699"/>
    </source>
</evidence>
<sequence length="229" mass="24963">MVIGYVDKENQYASSEVKFGVAIGSIIPLSYYIGMGIARPLVYTVSALLPAAYIIVAGNHGAVVHWSRWRSLIILVVATVLTSACADLVTENIQPILNQPSVSQVGSRGFWACSPGSGCVASWNRTNVPFGLLQYFIGVTVLAMVPEIPEIVNGIQFALYNNISLSLEVGICIAVQVCMIQIPILVLFNAFYVQLWWSSTLFYWLCITLRHLQQAADHLPADALTKVGS</sequence>
<evidence type="ECO:0000256" key="1">
    <source>
        <dbReference type="ARBA" id="ARBA00004127"/>
    </source>
</evidence>
<gene>
    <name evidence="9" type="ORF">GSTENG00022782001</name>
</gene>
<feature type="transmembrane region" description="Helical" evidence="7">
    <location>
        <begin position="69"/>
        <end position="89"/>
    </location>
</feature>
<dbReference type="InterPro" id="IPR004837">
    <property type="entry name" value="NaCa_Exmemb"/>
</dbReference>
<evidence type="ECO:0000256" key="2">
    <source>
        <dbReference type="ARBA" id="ARBA00022448"/>
    </source>
</evidence>
<dbReference type="InterPro" id="IPR004713">
    <property type="entry name" value="CaH_exchang"/>
</dbReference>
<keyword evidence="4 7" id="KW-1133">Transmembrane helix</keyword>
<proteinExistence type="predicted"/>
<organism evidence="9">
    <name type="scientific">Tetraodon nigroviridis</name>
    <name type="common">Spotted green pufferfish</name>
    <name type="synonym">Chelonodon nigroviridis</name>
    <dbReference type="NCBI Taxonomy" id="99883"/>
    <lineage>
        <taxon>Eukaryota</taxon>
        <taxon>Metazoa</taxon>
        <taxon>Chordata</taxon>
        <taxon>Craniata</taxon>
        <taxon>Vertebrata</taxon>
        <taxon>Euteleostomi</taxon>
        <taxon>Actinopterygii</taxon>
        <taxon>Neopterygii</taxon>
        <taxon>Teleostei</taxon>
        <taxon>Neoteleostei</taxon>
        <taxon>Acanthomorphata</taxon>
        <taxon>Eupercaria</taxon>
        <taxon>Tetraodontiformes</taxon>
        <taxon>Tetradontoidea</taxon>
        <taxon>Tetraodontidae</taxon>
        <taxon>Tetraodon</taxon>
    </lineage>
</organism>
<evidence type="ECO:0000313" key="9">
    <source>
        <dbReference type="EMBL" id="CAG03408.1"/>
    </source>
</evidence>
<reference evidence="9" key="2">
    <citation type="submission" date="2004-02" db="EMBL/GenBank/DDBJ databases">
        <authorList>
            <consortium name="Genoscope"/>
            <consortium name="Whitehead Institute Centre for Genome Research"/>
        </authorList>
    </citation>
    <scope>NUCLEOTIDE SEQUENCE</scope>
</reference>
<evidence type="ECO:0000256" key="4">
    <source>
        <dbReference type="ARBA" id="ARBA00022989"/>
    </source>
</evidence>
<accession>Q4S7H4</accession>
<keyword evidence="3 7" id="KW-0812">Transmembrane</keyword>
<feature type="domain" description="Sodium/calcium exchanger membrane region" evidence="8">
    <location>
        <begin position="71"/>
        <end position="194"/>
    </location>
</feature>
<reference evidence="9" key="1">
    <citation type="journal article" date="2004" name="Nature">
        <title>Genome duplication in the teleost fish Tetraodon nigroviridis reveals the early vertebrate proto-karyotype.</title>
        <authorList>
            <person name="Jaillon O."/>
            <person name="Aury J.-M."/>
            <person name="Brunet F."/>
            <person name="Petit J.-L."/>
            <person name="Stange-Thomann N."/>
            <person name="Mauceli E."/>
            <person name="Bouneau L."/>
            <person name="Fischer C."/>
            <person name="Ozouf-Costaz C."/>
            <person name="Bernot A."/>
            <person name="Nicaud S."/>
            <person name="Jaffe D."/>
            <person name="Fisher S."/>
            <person name="Lutfalla G."/>
            <person name="Dossat C."/>
            <person name="Segurens B."/>
            <person name="Dasilva C."/>
            <person name="Salanoubat M."/>
            <person name="Levy M."/>
            <person name="Boudet N."/>
            <person name="Castellano S."/>
            <person name="Anthouard V."/>
            <person name="Jubin C."/>
            <person name="Castelli V."/>
            <person name="Katinka M."/>
            <person name="Vacherie B."/>
            <person name="Biemont C."/>
            <person name="Skalli Z."/>
            <person name="Cattolico L."/>
            <person name="Poulain J."/>
            <person name="De Berardinis V."/>
            <person name="Cruaud C."/>
            <person name="Duprat S."/>
            <person name="Brottier P."/>
            <person name="Coutanceau J.-P."/>
            <person name="Gouzy J."/>
            <person name="Parra G."/>
            <person name="Lardier G."/>
            <person name="Chapple C."/>
            <person name="McKernan K.J."/>
            <person name="McEwan P."/>
            <person name="Bosak S."/>
            <person name="Kellis M."/>
            <person name="Volff J.-N."/>
            <person name="Guigo R."/>
            <person name="Zody M.C."/>
            <person name="Mesirov J."/>
            <person name="Lindblad-Toh K."/>
            <person name="Birren B."/>
            <person name="Nusbaum C."/>
            <person name="Kahn D."/>
            <person name="Robinson-Rechavi M."/>
            <person name="Laudet V."/>
            <person name="Schachter V."/>
            <person name="Quetier F."/>
            <person name="Saurin W."/>
            <person name="Scarpelli C."/>
            <person name="Wincker P."/>
            <person name="Lander E.S."/>
            <person name="Weissenbach J."/>
            <person name="Roest Crollius H."/>
        </authorList>
    </citation>
    <scope>NUCLEOTIDE SEQUENCE [LARGE SCALE GENOMIC DNA]</scope>
</reference>
<keyword evidence="5" id="KW-0406">Ion transport</keyword>
<feature type="transmembrane region" description="Helical" evidence="7">
    <location>
        <begin position="165"/>
        <end position="188"/>
    </location>
</feature>
<name>Q4S7H4_TETNG</name>
<evidence type="ECO:0000256" key="3">
    <source>
        <dbReference type="ARBA" id="ARBA00022692"/>
    </source>
</evidence>
<evidence type="ECO:0000256" key="7">
    <source>
        <dbReference type="SAM" id="Phobius"/>
    </source>
</evidence>